<dbReference type="PANTHER" id="PTHR11908">
    <property type="entry name" value="XANTHINE DEHYDROGENASE"/>
    <property type="match status" value="1"/>
</dbReference>
<dbReference type="InterPro" id="IPR008274">
    <property type="entry name" value="AldOxase/xan_DH_MoCoBD1"/>
</dbReference>
<comment type="caution">
    <text evidence="5">The sequence shown here is derived from an EMBL/GenBank/DDBJ whole genome shotgun (WGS) entry which is preliminary data.</text>
</comment>
<reference evidence="5 6" key="1">
    <citation type="submission" date="2023-04" db="EMBL/GenBank/DDBJ databases">
        <title>Forest soil microbial communities from Buena Vista Peninsula, Colon Province, Panama.</title>
        <authorList>
            <person name="Bouskill N."/>
        </authorList>
    </citation>
    <scope>NUCLEOTIDE SEQUENCE [LARGE SCALE GENOMIC DNA]</scope>
    <source>
        <strain evidence="5 6">GGS1</strain>
    </source>
</reference>
<protein>
    <submittedName>
        <fullName evidence="5">Xanthine dehydrogenase YagR molybdenum-binding subunit</fullName>
        <ecNumber evidence="5">1.17.1.4</ecNumber>
    </submittedName>
</protein>
<organism evidence="5 6">
    <name type="scientific">Streptomyces pseudovenezuelae</name>
    <dbReference type="NCBI Taxonomy" id="67350"/>
    <lineage>
        <taxon>Bacteria</taxon>
        <taxon>Bacillati</taxon>
        <taxon>Actinomycetota</taxon>
        <taxon>Actinomycetes</taxon>
        <taxon>Kitasatosporales</taxon>
        <taxon>Streptomycetaceae</taxon>
        <taxon>Streptomyces</taxon>
        <taxon>Streptomyces aurantiacus group</taxon>
    </lineage>
</organism>
<evidence type="ECO:0000313" key="5">
    <source>
        <dbReference type="EMBL" id="MDH6217986.1"/>
    </source>
</evidence>
<dbReference type="InterPro" id="IPR046867">
    <property type="entry name" value="AldOxase/xan_DH_MoCoBD2"/>
</dbReference>
<dbReference type="InterPro" id="IPR016208">
    <property type="entry name" value="Ald_Oxase/xanthine_DH-like"/>
</dbReference>
<evidence type="ECO:0000256" key="3">
    <source>
        <dbReference type="SAM" id="MobiDB-lite"/>
    </source>
</evidence>
<dbReference type="GO" id="GO:0004854">
    <property type="term" value="F:xanthine dehydrogenase activity"/>
    <property type="evidence" value="ECO:0007669"/>
    <property type="project" value="UniProtKB-EC"/>
</dbReference>
<dbReference type="InterPro" id="IPR000674">
    <property type="entry name" value="Ald_Oxase/Xan_DH_a/b"/>
</dbReference>
<dbReference type="Gene3D" id="3.30.365.10">
    <property type="entry name" value="Aldehyde oxidase/xanthine dehydrogenase, molybdopterin binding domain"/>
    <property type="match status" value="4"/>
</dbReference>
<sequence length="715" mass="75901">MATTVVGQPLSRVDARRKVTGAATYSAEHRVGGLLYGVIVNGTVARATVSRISVDAALGHPGVLHVLTDFGSLRLAHPVDRIAFYGQPIAVVVAETLEAATHGASLVEATYERQDAVTDFDDPDAPSQTPADEPDYSRGDPAGALGSAQVKVDLELTSARENHNPIELPSTIARWQDGRLTLWDKSQWAQGAARTVAGALGIAVGDVRVHNEFLGGGFGSAIQAYDHVILAAFAAREVDRPVKVVLTRRQFFYGTGFRPASRHRIALGSTAAGRVNALVYEVRIENARYQSYTDGLTDLPQFLYGVPNTRTAYRVTPVDVHSPCSMRGPGVVLGNFALETAMDQLAHELAVDPVELRMRNEPTQDEVTQLPFSTRKLRECYETGARRFGWSRRRAEPGSRTDGDLLIGMGMATASYHNNRRDSSARARIHADGTAEVFAASADMGPGTTTSVMQVAADALGLPASAVTFRLGDSSYPTAPLHAAATTMASVGSAAHTTCNALKAEFIRRAVADTDSPLHGANPADVHVRDGYLSAADGGARDSYRDILRRAGLPSLDITGNWGPGDADSRISSYGYGAVFAEVSVDPLLGLVRVRRIFAAYDVGRVISPKLARSQAIGGMVGGIGMALLEGTVTDHRDGRIVNVSLADYLVPVNADVPDLDAAFVNTEDPQADPIGVKGLGEITIVGVAPAIGNAEFNATGKRLTDLPIRPEALL</sequence>
<name>A0ABT6LNU5_9ACTN</name>
<gene>
    <name evidence="5" type="ORF">M2283_005318</name>
</gene>
<evidence type="ECO:0000256" key="1">
    <source>
        <dbReference type="ARBA" id="ARBA00022505"/>
    </source>
</evidence>
<dbReference type="InterPro" id="IPR037165">
    <property type="entry name" value="AldOxase/xan_DH_Mopterin-bd_sf"/>
</dbReference>
<evidence type="ECO:0000313" key="6">
    <source>
        <dbReference type="Proteomes" id="UP001160499"/>
    </source>
</evidence>
<dbReference type="PANTHER" id="PTHR11908:SF132">
    <property type="entry name" value="ALDEHYDE OXIDASE 1-RELATED"/>
    <property type="match status" value="1"/>
</dbReference>
<proteinExistence type="predicted"/>
<dbReference type="SUPFAM" id="SSF54665">
    <property type="entry name" value="CO dehydrogenase molybdoprotein N-domain-like"/>
    <property type="match status" value="1"/>
</dbReference>
<keyword evidence="2 5" id="KW-0560">Oxidoreductase</keyword>
<dbReference type="Pfam" id="PF02738">
    <property type="entry name" value="MoCoBD_1"/>
    <property type="match status" value="1"/>
</dbReference>
<dbReference type="RefSeq" id="WP_280878872.1">
    <property type="nucleotide sequence ID" value="NZ_JARXVH010000008.1"/>
</dbReference>
<evidence type="ECO:0000259" key="4">
    <source>
        <dbReference type="SMART" id="SM01008"/>
    </source>
</evidence>
<dbReference type="Pfam" id="PF20256">
    <property type="entry name" value="MoCoBD_2"/>
    <property type="match status" value="1"/>
</dbReference>
<feature type="domain" description="Aldehyde oxidase/xanthine dehydrogenase a/b hammerhead" evidence="4">
    <location>
        <begin position="20"/>
        <end position="115"/>
    </location>
</feature>
<dbReference type="Gene3D" id="3.90.1170.50">
    <property type="entry name" value="Aldehyde oxidase/xanthine dehydrogenase, a/b hammerhead"/>
    <property type="match status" value="1"/>
</dbReference>
<dbReference type="Pfam" id="PF01315">
    <property type="entry name" value="Ald_Xan_dh_C"/>
    <property type="match status" value="1"/>
</dbReference>
<evidence type="ECO:0000256" key="2">
    <source>
        <dbReference type="ARBA" id="ARBA00023002"/>
    </source>
</evidence>
<dbReference type="Proteomes" id="UP001160499">
    <property type="component" value="Unassembled WGS sequence"/>
</dbReference>
<dbReference type="InterPro" id="IPR036856">
    <property type="entry name" value="Ald_Oxase/Xan_DH_a/b_sf"/>
</dbReference>
<keyword evidence="6" id="KW-1185">Reference proteome</keyword>
<keyword evidence="1" id="KW-0500">Molybdenum</keyword>
<dbReference type="SUPFAM" id="SSF56003">
    <property type="entry name" value="Molybdenum cofactor-binding domain"/>
    <property type="match status" value="1"/>
</dbReference>
<feature type="region of interest" description="Disordered" evidence="3">
    <location>
        <begin position="118"/>
        <end position="142"/>
    </location>
</feature>
<dbReference type="EMBL" id="JARXVH010000008">
    <property type="protein sequence ID" value="MDH6217986.1"/>
    <property type="molecule type" value="Genomic_DNA"/>
</dbReference>
<dbReference type="SMART" id="SM01008">
    <property type="entry name" value="Ald_Xan_dh_C"/>
    <property type="match status" value="1"/>
</dbReference>
<dbReference type="EC" id="1.17.1.4" evidence="5"/>
<accession>A0ABT6LNU5</accession>